<dbReference type="AlphaFoldDB" id="A0A4R3ZV65"/>
<evidence type="ECO:0000313" key="5">
    <source>
        <dbReference type="Proteomes" id="UP000295805"/>
    </source>
</evidence>
<feature type="domain" description="HTH tetR-type" evidence="3">
    <location>
        <begin position="11"/>
        <end position="71"/>
    </location>
</feature>
<dbReference type="RefSeq" id="WP_165928466.1">
    <property type="nucleotide sequence ID" value="NZ_CP143053.1"/>
</dbReference>
<evidence type="ECO:0000313" key="4">
    <source>
        <dbReference type="EMBL" id="TCW24389.1"/>
    </source>
</evidence>
<proteinExistence type="predicted"/>
<gene>
    <name evidence="4" type="ORF">EDD19_10786</name>
</gene>
<dbReference type="GO" id="GO:0003677">
    <property type="term" value="F:DNA binding"/>
    <property type="evidence" value="ECO:0007669"/>
    <property type="project" value="UniProtKB-UniRule"/>
</dbReference>
<organism evidence="4 5">
    <name type="scientific">Dietzia cinnamea</name>
    <dbReference type="NCBI Taxonomy" id="321318"/>
    <lineage>
        <taxon>Bacteria</taxon>
        <taxon>Bacillati</taxon>
        <taxon>Actinomycetota</taxon>
        <taxon>Actinomycetes</taxon>
        <taxon>Mycobacteriales</taxon>
        <taxon>Dietziaceae</taxon>
        <taxon>Dietzia</taxon>
    </lineage>
</organism>
<protein>
    <submittedName>
        <fullName evidence="4">TetR family transcriptional regulator</fullName>
    </submittedName>
</protein>
<sequence>MTASGRTRDPEKRIRDIGRAAADLIAENGVEALTHRAVAARAGVAVGTTTRYFAAIDDLRRHALEYLADRVDRDLAELAEGLAVTDDPIAYLAAAANADLSDHQTVLAECSLEYAGLFEEDFRDLALRWYTGLTELLAPYFGRARSEMLAMCLDGVYINTALTVTPPDAVRLEATIRALTTMPDITDAPDEDPSA</sequence>
<accession>A0A4R3ZV65</accession>
<reference evidence="4 5" key="1">
    <citation type="submission" date="2019-03" db="EMBL/GenBank/DDBJ databases">
        <title>Root nodule microbial communities of legume samples collected from USA, Mexico and Botswana.</title>
        <authorList>
            <person name="Hirsch A."/>
        </authorList>
    </citation>
    <scope>NUCLEOTIDE SEQUENCE [LARGE SCALE GENOMIC DNA]</scope>
    <source>
        <strain evidence="4 5">55</strain>
    </source>
</reference>
<evidence type="ECO:0000256" key="2">
    <source>
        <dbReference type="PROSITE-ProRule" id="PRU00335"/>
    </source>
</evidence>
<evidence type="ECO:0000256" key="1">
    <source>
        <dbReference type="ARBA" id="ARBA00023125"/>
    </source>
</evidence>
<feature type="DNA-binding region" description="H-T-H motif" evidence="2">
    <location>
        <begin position="34"/>
        <end position="53"/>
    </location>
</feature>
<dbReference type="InterPro" id="IPR001647">
    <property type="entry name" value="HTH_TetR"/>
</dbReference>
<evidence type="ECO:0000259" key="3">
    <source>
        <dbReference type="PROSITE" id="PS50977"/>
    </source>
</evidence>
<dbReference type="SUPFAM" id="SSF46689">
    <property type="entry name" value="Homeodomain-like"/>
    <property type="match status" value="1"/>
</dbReference>
<dbReference type="Proteomes" id="UP000295805">
    <property type="component" value="Unassembled WGS sequence"/>
</dbReference>
<dbReference type="Pfam" id="PF00440">
    <property type="entry name" value="TetR_N"/>
    <property type="match status" value="1"/>
</dbReference>
<keyword evidence="1 2" id="KW-0238">DNA-binding</keyword>
<name>A0A4R3ZV65_9ACTN</name>
<dbReference type="EMBL" id="SMCX01000007">
    <property type="protein sequence ID" value="TCW24389.1"/>
    <property type="molecule type" value="Genomic_DNA"/>
</dbReference>
<dbReference type="PROSITE" id="PS50977">
    <property type="entry name" value="HTH_TETR_2"/>
    <property type="match status" value="1"/>
</dbReference>
<dbReference type="GeneID" id="89532306"/>
<dbReference type="InterPro" id="IPR009057">
    <property type="entry name" value="Homeodomain-like_sf"/>
</dbReference>
<dbReference type="Gene3D" id="1.10.357.10">
    <property type="entry name" value="Tetracycline Repressor, domain 2"/>
    <property type="match status" value="1"/>
</dbReference>
<comment type="caution">
    <text evidence="4">The sequence shown here is derived from an EMBL/GenBank/DDBJ whole genome shotgun (WGS) entry which is preliminary data.</text>
</comment>